<evidence type="ECO:0000259" key="2">
    <source>
        <dbReference type="Pfam" id="PF14805"/>
    </source>
</evidence>
<reference evidence="3" key="1">
    <citation type="submission" date="2021-10" db="EMBL/GenBank/DDBJ databases">
        <title>Genome Sequence of The Candidatus Hydrogeosomobacter endosymbioticus, an Intracellular Bacterial Symbiont of the Anaerobic Ciliate GW7.</title>
        <authorList>
            <person name="Shiohama Y."/>
            <person name="Shinzato N."/>
        </authorList>
    </citation>
    <scope>NUCLEOTIDE SEQUENCE [LARGE SCALE GENOMIC DNA]</scope>
    <source>
        <strain evidence="3">200920</strain>
    </source>
</reference>
<dbReference type="PANTHER" id="PTHR43300">
    <property type="entry name" value="ACETYLTRANSFERASE"/>
    <property type="match status" value="1"/>
</dbReference>
<dbReference type="InterPro" id="IPR001451">
    <property type="entry name" value="Hexapep"/>
</dbReference>
<dbReference type="Pfam" id="PF14805">
    <property type="entry name" value="THDPS_N_2"/>
    <property type="match status" value="1"/>
</dbReference>
<dbReference type="Gene3D" id="2.160.10.10">
    <property type="entry name" value="Hexapeptide repeat proteins"/>
    <property type="match status" value="1"/>
</dbReference>
<dbReference type="SUPFAM" id="SSF51161">
    <property type="entry name" value="Trimeric LpxA-like enzymes"/>
    <property type="match status" value="1"/>
</dbReference>
<accession>A0ABM7V9E6</accession>
<dbReference type="InterPro" id="IPR011004">
    <property type="entry name" value="Trimer_LpxA-like_sf"/>
</dbReference>
<protein>
    <submittedName>
        <fullName evidence="3">2,3,4,5-tetrahydropyridine-2,6-dicarboxylate N-succinyltransferase</fullName>
    </submittedName>
</protein>
<proteinExistence type="inferred from homology"/>
<dbReference type="Proteomes" id="UP001320209">
    <property type="component" value="Chromosome"/>
</dbReference>
<dbReference type="RefSeq" id="WP_236864806.1">
    <property type="nucleotide sequence ID" value="NZ_AP025225.1"/>
</dbReference>
<gene>
    <name evidence="3" type="primary">dapD</name>
    <name evidence="3" type="ORF">HYD_5680</name>
</gene>
<sequence>MNVSRVIDIINVEWESSGSFKESEVLRAINIAYDMLDSGKISVAEKVIEHDEATHTKWKVNEWLKKAILLSFKFLDIKHFSDGVMFWRDKITLKDSLSPTFHKNRIVPGAWVRRGVYLAETSVVMPSFVNVGVRVGEGSMIDSGSSIGSCAYIGSRCHVSSGAMIGGVLEPLQATPVIIDDGCFIGAGCCILEGVVIGKESVLASGVTLSASTKIVHRETGDITYGYVPPHSVVIPGAIADENSKISILCAVITKSVSEQTRKKVATTSILRD</sequence>
<dbReference type="Pfam" id="PF00132">
    <property type="entry name" value="Hexapep"/>
    <property type="match status" value="1"/>
</dbReference>
<dbReference type="Gene3D" id="1.10.166.10">
    <property type="entry name" value="Tetrahydrodipicolinate-N-succinyltransferase, N-terminal domain"/>
    <property type="match status" value="1"/>
</dbReference>
<dbReference type="InterPro" id="IPR023180">
    <property type="entry name" value="THP_succinylTrfase_dom1"/>
</dbReference>
<keyword evidence="4" id="KW-1185">Reference proteome</keyword>
<evidence type="ECO:0000256" key="1">
    <source>
        <dbReference type="ARBA" id="ARBA00007274"/>
    </source>
</evidence>
<dbReference type="CDD" id="cd03350">
    <property type="entry name" value="LbH_THP_succinylT"/>
    <property type="match status" value="1"/>
</dbReference>
<name>A0ABM7V9E6_9PROT</name>
<dbReference type="NCBIfam" id="NF008808">
    <property type="entry name" value="PRK11830.1"/>
    <property type="match status" value="1"/>
</dbReference>
<feature type="domain" description="Tetrahydrodipicolinate-N-succinyltransferase chain A" evidence="2">
    <location>
        <begin position="9"/>
        <end position="73"/>
    </location>
</feature>
<evidence type="ECO:0000313" key="3">
    <source>
        <dbReference type="EMBL" id="BDB96435.1"/>
    </source>
</evidence>
<organism evidence="3 4">
    <name type="scientific">Candidatus Hydrogenosomobacter endosymbioticus</name>
    <dbReference type="NCBI Taxonomy" id="2558174"/>
    <lineage>
        <taxon>Bacteria</taxon>
        <taxon>Pseudomonadati</taxon>
        <taxon>Pseudomonadota</taxon>
        <taxon>Alphaproteobacteria</taxon>
        <taxon>Holosporales</taxon>
        <taxon>Holosporaceae</taxon>
        <taxon>Candidatus Hydrogenosomobacter</taxon>
    </lineage>
</organism>
<dbReference type="InterPro" id="IPR037133">
    <property type="entry name" value="THP_succinylTrfase_N_sf"/>
</dbReference>
<comment type="similarity">
    <text evidence="1">Belongs to the transferase hexapeptide repeat family.</text>
</comment>
<dbReference type="PANTHER" id="PTHR43300:SF10">
    <property type="entry name" value="2,3,4,5-TETRAHYDROPYRIDINE-2,6-DICARBOXYLATE N-ACETYLTRANSFERASE"/>
    <property type="match status" value="1"/>
</dbReference>
<dbReference type="Pfam" id="PF14602">
    <property type="entry name" value="Hexapep_2"/>
    <property type="match status" value="1"/>
</dbReference>
<dbReference type="InterPro" id="IPR050179">
    <property type="entry name" value="Trans_hexapeptide_repeat"/>
</dbReference>
<evidence type="ECO:0000313" key="4">
    <source>
        <dbReference type="Proteomes" id="UP001320209"/>
    </source>
</evidence>
<dbReference type="EMBL" id="AP025225">
    <property type="protein sequence ID" value="BDB96435.1"/>
    <property type="molecule type" value="Genomic_DNA"/>
</dbReference>